<dbReference type="EMBL" id="AP025732">
    <property type="protein sequence ID" value="BDI19565.1"/>
    <property type="molecule type" value="Genomic_DNA"/>
</dbReference>
<organism evidence="2 3">
    <name type="scientific">Nostoc cf. commune SO-36</name>
    <dbReference type="NCBI Taxonomy" id="449208"/>
    <lineage>
        <taxon>Bacteria</taxon>
        <taxon>Bacillati</taxon>
        <taxon>Cyanobacteriota</taxon>
        <taxon>Cyanophyceae</taxon>
        <taxon>Nostocales</taxon>
        <taxon>Nostocaceae</taxon>
        <taxon>Nostoc</taxon>
    </lineage>
</organism>
<dbReference type="Proteomes" id="UP001055453">
    <property type="component" value="Chromosome"/>
</dbReference>
<feature type="chain" id="PRO_5045865815" evidence="1">
    <location>
        <begin position="33"/>
        <end position="165"/>
    </location>
</feature>
<evidence type="ECO:0000313" key="2">
    <source>
        <dbReference type="EMBL" id="BDI19565.1"/>
    </source>
</evidence>
<dbReference type="RefSeq" id="WP_251957096.1">
    <property type="nucleotide sequence ID" value="NZ_AP025732.1"/>
</dbReference>
<name>A0ABM7Z8N2_NOSCO</name>
<keyword evidence="3" id="KW-1185">Reference proteome</keyword>
<sequence length="165" mass="17405">MQNKSTQMRNIFKVLAVILVILGIYTAQSAMAYSAQTFTKTSLQGNYAYVNNSANVASLGPITFDGKGGLTVDLIANLPCGNPIPNCSRNINDLPPVANGTYSVATNGTGVATIPFSTGTVTYNFIISKTRKKGRILLATQVFAIGQKGGLAGQLIAPTWSRISD</sequence>
<feature type="signal peptide" evidence="1">
    <location>
        <begin position="1"/>
        <end position="32"/>
    </location>
</feature>
<protein>
    <submittedName>
        <fullName evidence="2">Uncharacterized protein</fullName>
    </submittedName>
</protein>
<proteinExistence type="predicted"/>
<reference evidence="2" key="1">
    <citation type="submission" date="2022-04" db="EMBL/GenBank/DDBJ databases">
        <title>Complete genome sequence of a cyanobacterium, Nostoc sp. SO-36, isolated in Antarctica.</title>
        <authorList>
            <person name="Kanesaki Y."/>
            <person name="Effendi D."/>
            <person name="Sakamoto T."/>
            <person name="Ohtani S."/>
            <person name="Awai K."/>
        </authorList>
    </citation>
    <scope>NUCLEOTIDE SEQUENCE</scope>
    <source>
        <strain evidence="2">SO-36</strain>
    </source>
</reference>
<keyword evidence="1" id="KW-0732">Signal</keyword>
<gene>
    <name evidence="2" type="ORF">ANSO36C_53670</name>
</gene>
<accession>A0ABM7Z8N2</accession>
<evidence type="ECO:0000313" key="3">
    <source>
        <dbReference type="Proteomes" id="UP001055453"/>
    </source>
</evidence>
<evidence type="ECO:0000256" key="1">
    <source>
        <dbReference type="SAM" id="SignalP"/>
    </source>
</evidence>